<evidence type="ECO:0000313" key="10">
    <source>
        <dbReference type="EMBL" id="MBS5520177.1"/>
    </source>
</evidence>
<keyword evidence="8 9" id="KW-0472">Membrane</keyword>
<evidence type="ECO:0000256" key="8">
    <source>
        <dbReference type="ARBA" id="ARBA00023136"/>
    </source>
</evidence>
<comment type="similarity">
    <text evidence="9">Belongs to the SecE/SEC61-gamma family.</text>
</comment>
<organism evidence="10 11">
    <name type="scientific">Acidaminococcus intestini</name>
    <dbReference type="NCBI Taxonomy" id="187327"/>
    <lineage>
        <taxon>Bacteria</taxon>
        <taxon>Bacillati</taxon>
        <taxon>Bacillota</taxon>
        <taxon>Negativicutes</taxon>
        <taxon>Acidaminococcales</taxon>
        <taxon>Acidaminococcaceae</taxon>
        <taxon>Acidaminococcus</taxon>
    </lineage>
</organism>
<dbReference type="AlphaFoldDB" id="C0WEU9"/>
<dbReference type="RefSeq" id="WP_009016450.1">
    <property type="nucleotide sequence ID" value="NZ_ACGB01000068.1"/>
</dbReference>
<dbReference type="NCBIfam" id="TIGR00964">
    <property type="entry name" value="secE_bact"/>
    <property type="match status" value="1"/>
</dbReference>
<dbReference type="GO" id="GO:0005886">
    <property type="term" value="C:plasma membrane"/>
    <property type="evidence" value="ECO:0007669"/>
    <property type="project" value="UniProtKB-SubCell"/>
</dbReference>
<dbReference type="GO" id="GO:0008320">
    <property type="term" value="F:protein transmembrane transporter activity"/>
    <property type="evidence" value="ECO:0007669"/>
    <property type="project" value="UniProtKB-UniRule"/>
</dbReference>
<evidence type="ECO:0000256" key="5">
    <source>
        <dbReference type="ARBA" id="ARBA00022927"/>
    </source>
</evidence>
<dbReference type="OrthoDB" id="9813233at2"/>
<comment type="caution">
    <text evidence="10">The sequence shown here is derived from an EMBL/GenBank/DDBJ whole genome shotgun (WGS) entry which is preliminary data.</text>
</comment>
<dbReference type="GeneID" id="92879392"/>
<keyword evidence="2 9" id="KW-0813">Transport</keyword>
<dbReference type="PROSITE" id="PS01067">
    <property type="entry name" value="SECE_SEC61G"/>
    <property type="match status" value="1"/>
</dbReference>
<evidence type="ECO:0000313" key="11">
    <source>
        <dbReference type="Proteomes" id="UP000754226"/>
    </source>
</evidence>
<keyword evidence="7 9" id="KW-0811">Translocation</keyword>
<keyword evidence="6 9" id="KW-1133">Transmembrane helix</keyword>
<dbReference type="GO" id="GO:0065002">
    <property type="term" value="P:intracellular protein transmembrane transport"/>
    <property type="evidence" value="ECO:0007669"/>
    <property type="project" value="UniProtKB-UniRule"/>
</dbReference>
<dbReference type="PRINTS" id="PR01650">
    <property type="entry name" value="SECETRNLCASE"/>
</dbReference>
<dbReference type="OMA" id="VTWPNRR"/>
<feature type="transmembrane region" description="Helical" evidence="9">
    <location>
        <begin position="38"/>
        <end position="59"/>
    </location>
</feature>
<protein>
    <recommendedName>
        <fullName evidence="9">Protein translocase subunit SecE</fullName>
    </recommendedName>
</protein>
<dbReference type="PANTHER" id="PTHR33910">
    <property type="entry name" value="PROTEIN TRANSLOCASE SUBUNIT SECE"/>
    <property type="match status" value="1"/>
</dbReference>
<sequence length="74" mass="8031">MASTQLTPDVKSSGGALGFFRDVKNEMKKVAWPNRRELGGYTATVIVAAITSSLLIWAIDAVFSVLFRLVMGVQ</sequence>
<dbReference type="GO" id="GO:0009306">
    <property type="term" value="P:protein secretion"/>
    <property type="evidence" value="ECO:0007669"/>
    <property type="project" value="UniProtKB-UniRule"/>
</dbReference>
<comment type="function">
    <text evidence="9">Essential subunit of the Sec protein translocation channel SecYEG. Clamps together the 2 halves of SecY. May contact the channel plug during translocation.</text>
</comment>
<keyword evidence="3 9" id="KW-1003">Cell membrane</keyword>
<dbReference type="Proteomes" id="UP000754226">
    <property type="component" value="Unassembled WGS sequence"/>
</dbReference>
<proteinExistence type="inferred from homology"/>
<dbReference type="InterPro" id="IPR038379">
    <property type="entry name" value="SecE_sf"/>
</dbReference>
<dbReference type="EMBL" id="JAGZCZ010000009">
    <property type="protein sequence ID" value="MBS5520177.1"/>
    <property type="molecule type" value="Genomic_DNA"/>
</dbReference>
<dbReference type="Pfam" id="PF00584">
    <property type="entry name" value="SecE"/>
    <property type="match status" value="1"/>
</dbReference>
<accession>C0WEU9</accession>
<dbReference type="GO" id="GO:0006605">
    <property type="term" value="P:protein targeting"/>
    <property type="evidence" value="ECO:0007669"/>
    <property type="project" value="UniProtKB-UniRule"/>
</dbReference>
<dbReference type="InterPro" id="IPR005807">
    <property type="entry name" value="SecE_bac"/>
</dbReference>
<reference evidence="10" key="1">
    <citation type="submission" date="2021-02" db="EMBL/GenBank/DDBJ databases">
        <title>Infant gut strain persistence is associated with maternal origin, phylogeny, and functional potential including surface adhesion and iron acquisition.</title>
        <authorList>
            <person name="Lou Y.C."/>
        </authorList>
    </citation>
    <scope>NUCLEOTIDE SEQUENCE</scope>
    <source>
        <strain evidence="10">L3_106_000M1_dasL3_106_000M1_concoct_15</strain>
    </source>
</reference>
<dbReference type="InterPro" id="IPR001901">
    <property type="entry name" value="Translocase_SecE/Sec61-g"/>
</dbReference>
<dbReference type="GO" id="GO:0043952">
    <property type="term" value="P:protein transport by the Sec complex"/>
    <property type="evidence" value="ECO:0007669"/>
    <property type="project" value="UniProtKB-UniRule"/>
</dbReference>
<keyword evidence="5 9" id="KW-0653">Protein transport</keyword>
<evidence type="ECO:0000256" key="1">
    <source>
        <dbReference type="ARBA" id="ARBA00004370"/>
    </source>
</evidence>
<gene>
    <name evidence="9 10" type="primary">secE</name>
    <name evidence="10" type="ORF">KHX13_07625</name>
</gene>
<evidence type="ECO:0000256" key="4">
    <source>
        <dbReference type="ARBA" id="ARBA00022692"/>
    </source>
</evidence>
<evidence type="ECO:0000256" key="6">
    <source>
        <dbReference type="ARBA" id="ARBA00022989"/>
    </source>
</evidence>
<dbReference type="PANTHER" id="PTHR33910:SF1">
    <property type="entry name" value="PROTEIN TRANSLOCASE SUBUNIT SECE"/>
    <property type="match status" value="1"/>
</dbReference>
<comment type="subunit">
    <text evidence="9">Component of the Sec protein translocase complex. Heterotrimer consisting of SecY, SecE and SecG subunits. The heterotrimers can form oligomers, although 1 heterotrimer is thought to be able to translocate proteins. Interacts with the ribosome. Interacts with SecDF, and other proteins may be involved. Interacts with SecA.</text>
</comment>
<dbReference type="HAMAP" id="MF_00422">
    <property type="entry name" value="SecE"/>
    <property type="match status" value="1"/>
</dbReference>
<name>C0WEU9_9FIRM</name>
<evidence type="ECO:0000256" key="7">
    <source>
        <dbReference type="ARBA" id="ARBA00023010"/>
    </source>
</evidence>
<evidence type="ECO:0000256" key="2">
    <source>
        <dbReference type="ARBA" id="ARBA00022448"/>
    </source>
</evidence>
<comment type="subcellular location">
    <subcellularLocation>
        <location evidence="9">Cell membrane</location>
        <topology evidence="9">Single-pass membrane protein</topology>
    </subcellularLocation>
    <subcellularLocation>
        <location evidence="1">Membrane</location>
    </subcellularLocation>
</comment>
<evidence type="ECO:0000256" key="3">
    <source>
        <dbReference type="ARBA" id="ARBA00022475"/>
    </source>
</evidence>
<dbReference type="Gene3D" id="1.20.5.1030">
    <property type="entry name" value="Preprotein translocase secy subunit"/>
    <property type="match status" value="1"/>
</dbReference>
<keyword evidence="4 9" id="KW-0812">Transmembrane</keyword>
<evidence type="ECO:0000256" key="9">
    <source>
        <dbReference type="HAMAP-Rule" id="MF_00422"/>
    </source>
</evidence>